<keyword evidence="4 6" id="KW-0067">ATP-binding</keyword>
<dbReference type="InterPro" id="IPR017871">
    <property type="entry name" value="ABC_transporter-like_CS"/>
</dbReference>
<organism evidence="6 7">
    <name type="scientific">Paenibacillus nicotianae</name>
    <dbReference type="NCBI Taxonomy" id="1526551"/>
    <lineage>
        <taxon>Bacteria</taxon>
        <taxon>Bacillati</taxon>
        <taxon>Bacillota</taxon>
        <taxon>Bacilli</taxon>
        <taxon>Bacillales</taxon>
        <taxon>Paenibacillaceae</taxon>
        <taxon>Paenibacillus</taxon>
    </lineage>
</organism>
<keyword evidence="3" id="KW-0547">Nucleotide-binding</keyword>
<reference evidence="7" key="1">
    <citation type="journal article" date="2019" name="Int. J. Syst. Evol. Microbiol.">
        <title>The Global Catalogue of Microorganisms (GCM) 10K type strain sequencing project: providing services to taxonomists for standard genome sequencing and annotation.</title>
        <authorList>
            <consortium name="The Broad Institute Genomics Platform"/>
            <consortium name="The Broad Institute Genome Sequencing Center for Infectious Disease"/>
            <person name="Wu L."/>
            <person name="Ma J."/>
        </authorList>
    </citation>
    <scope>NUCLEOTIDE SEQUENCE [LARGE SCALE GENOMIC DNA]</scope>
    <source>
        <strain evidence="7">CGMCC 1.15067</strain>
    </source>
</reference>
<comment type="caution">
    <text evidence="6">The sequence shown here is derived from an EMBL/GenBank/DDBJ whole genome shotgun (WGS) entry which is preliminary data.</text>
</comment>
<dbReference type="RefSeq" id="WP_204826837.1">
    <property type="nucleotide sequence ID" value="NZ_JBHUGF010000009.1"/>
</dbReference>
<dbReference type="CDD" id="cd03235">
    <property type="entry name" value="ABC_Metallic_Cations"/>
    <property type="match status" value="1"/>
</dbReference>
<dbReference type="Proteomes" id="UP001597403">
    <property type="component" value="Unassembled WGS sequence"/>
</dbReference>
<evidence type="ECO:0000259" key="5">
    <source>
        <dbReference type="PROSITE" id="PS50893"/>
    </source>
</evidence>
<sequence length="267" mass="29081">MTSSAFTSIRVTDNDSQSLPLQVSGLTVAYHKKPVIQDVSFSLAPGRLIGLIGPNGAGKSTLLKASLGLVPAIAGHVKVYGKTYQQNRKKIGYVPQRESVDWDFPTNALDVVLMGTYGRLGWFRRPGKHEQETAMECLRKVGMADYAQRQISQLSGGQQQRIFLARALAQQAQLYLMDEPFAGVDATTEKAIISLLEQLKAEGKTVLVVHHDLSTVEDYFDDVLLLNRTLIGAGAVKDIFTADMLQKTYGGKMAVLQGKEGVVLAGK</sequence>
<dbReference type="Pfam" id="PF00005">
    <property type="entry name" value="ABC_tran"/>
    <property type="match status" value="1"/>
</dbReference>
<protein>
    <submittedName>
        <fullName evidence="6">Metal ABC transporter ATP-binding protein</fullName>
    </submittedName>
</protein>
<evidence type="ECO:0000256" key="2">
    <source>
        <dbReference type="ARBA" id="ARBA00022448"/>
    </source>
</evidence>
<keyword evidence="2" id="KW-0813">Transport</keyword>
<keyword evidence="7" id="KW-1185">Reference proteome</keyword>
<dbReference type="PROSITE" id="PS00211">
    <property type="entry name" value="ABC_TRANSPORTER_1"/>
    <property type="match status" value="1"/>
</dbReference>
<dbReference type="InterPro" id="IPR050153">
    <property type="entry name" value="Metal_Ion_Import_ABC"/>
</dbReference>
<proteinExistence type="inferred from homology"/>
<comment type="similarity">
    <text evidence="1">Belongs to the ABC transporter superfamily.</text>
</comment>
<dbReference type="InterPro" id="IPR003439">
    <property type="entry name" value="ABC_transporter-like_ATP-bd"/>
</dbReference>
<dbReference type="InterPro" id="IPR003593">
    <property type="entry name" value="AAA+_ATPase"/>
</dbReference>
<dbReference type="PROSITE" id="PS50893">
    <property type="entry name" value="ABC_TRANSPORTER_2"/>
    <property type="match status" value="1"/>
</dbReference>
<feature type="domain" description="ABC transporter" evidence="5">
    <location>
        <begin position="21"/>
        <end position="253"/>
    </location>
</feature>
<dbReference type="Gene3D" id="3.40.50.300">
    <property type="entry name" value="P-loop containing nucleotide triphosphate hydrolases"/>
    <property type="match status" value="1"/>
</dbReference>
<dbReference type="PANTHER" id="PTHR42734">
    <property type="entry name" value="METAL TRANSPORT SYSTEM ATP-BINDING PROTEIN TM_0124-RELATED"/>
    <property type="match status" value="1"/>
</dbReference>
<dbReference type="PANTHER" id="PTHR42734:SF5">
    <property type="entry name" value="IRON TRANSPORT SYSTEM ATP-BINDING PROTEIN HI_0361-RELATED"/>
    <property type="match status" value="1"/>
</dbReference>
<evidence type="ECO:0000256" key="4">
    <source>
        <dbReference type="ARBA" id="ARBA00022840"/>
    </source>
</evidence>
<evidence type="ECO:0000313" key="6">
    <source>
        <dbReference type="EMBL" id="MFD1989132.1"/>
    </source>
</evidence>
<dbReference type="SUPFAM" id="SSF52540">
    <property type="entry name" value="P-loop containing nucleoside triphosphate hydrolases"/>
    <property type="match status" value="1"/>
</dbReference>
<gene>
    <name evidence="6" type="ORF">ACFSGI_04020</name>
</gene>
<dbReference type="EMBL" id="JBHUGF010000009">
    <property type="protein sequence ID" value="MFD1989132.1"/>
    <property type="molecule type" value="Genomic_DNA"/>
</dbReference>
<dbReference type="GO" id="GO:0005524">
    <property type="term" value="F:ATP binding"/>
    <property type="evidence" value="ECO:0007669"/>
    <property type="project" value="UniProtKB-KW"/>
</dbReference>
<dbReference type="InterPro" id="IPR027417">
    <property type="entry name" value="P-loop_NTPase"/>
</dbReference>
<name>A0ABW4UNK8_9BACL</name>
<evidence type="ECO:0000313" key="7">
    <source>
        <dbReference type="Proteomes" id="UP001597403"/>
    </source>
</evidence>
<evidence type="ECO:0000256" key="3">
    <source>
        <dbReference type="ARBA" id="ARBA00022741"/>
    </source>
</evidence>
<dbReference type="SMART" id="SM00382">
    <property type="entry name" value="AAA"/>
    <property type="match status" value="1"/>
</dbReference>
<evidence type="ECO:0000256" key="1">
    <source>
        <dbReference type="ARBA" id="ARBA00005417"/>
    </source>
</evidence>
<accession>A0ABW4UNK8</accession>